<dbReference type="Proteomes" id="UP001233172">
    <property type="component" value="Unassembled WGS sequence"/>
</dbReference>
<reference evidence="2" key="1">
    <citation type="journal article" date="2023" name="PLoS Negl. Trop. Dis.">
        <title>A genome sequence for Biomphalaria pfeifferi, the major vector snail for the human-infecting parasite Schistosoma mansoni.</title>
        <authorList>
            <person name="Bu L."/>
            <person name="Lu L."/>
            <person name="Laidemitt M.R."/>
            <person name="Zhang S.M."/>
            <person name="Mutuku M."/>
            <person name="Mkoji G."/>
            <person name="Steinauer M."/>
            <person name="Loker E.S."/>
        </authorList>
    </citation>
    <scope>NUCLEOTIDE SEQUENCE</scope>
    <source>
        <strain evidence="2">KasaAsao</strain>
    </source>
</reference>
<comment type="caution">
    <text evidence="2">The sequence shown here is derived from an EMBL/GenBank/DDBJ whole genome shotgun (WGS) entry which is preliminary data.</text>
</comment>
<evidence type="ECO:0000313" key="3">
    <source>
        <dbReference type="Proteomes" id="UP001233172"/>
    </source>
</evidence>
<sequence>MVYASDRHDGHEFKVKQGLVDCPPDMLSTGVSDFLSYSVQATKYRRQQNMPQTVDSLRVQIQNVERTLLECRRHIELLTGQTQNKATNTQSGYGNWGWMGFINDRRKRSLRARRYYYNYYNYNYWNNYQNELRNTLNTRTQEYNQCKTRLQSIRAQQEELKNKQQLAASLLKEIEAGTAELKRCVVLGGRTNVDIPTIDRYIAGGGIVQQAVHQTAAPRTQAPARAPMWWWYYDDRRRSVVPSNFDWSQILTQRQQWKSFEQTVKVPEAKKKIEYPITDVLS</sequence>
<evidence type="ECO:0000256" key="1">
    <source>
        <dbReference type="SAM" id="Coils"/>
    </source>
</evidence>
<reference evidence="2" key="2">
    <citation type="submission" date="2023-04" db="EMBL/GenBank/DDBJ databases">
        <authorList>
            <person name="Bu L."/>
            <person name="Lu L."/>
            <person name="Laidemitt M.R."/>
            <person name="Zhang S.M."/>
            <person name="Mutuku M."/>
            <person name="Mkoji G."/>
            <person name="Steinauer M."/>
            <person name="Loker E.S."/>
        </authorList>
    </citation>
    <scope>NUCLEOTIDE SEQUENCE</scope>
    <source>
        <strain evidence="2">KasaAsao</strain>
        <tissue evidence="2">Whole Snail</tissue>
    </source>
</reference>
<proteinExistence type="predicted"/>
<protein>
    <submittedName>
        <fullName evidence="2">Formin BNR1-like isoform X1</fullName>
    </submittedName>
</protein>
<feature type="coiled-coil region" evidence="1">
    <location>
        <begin position="143"/>
        <end position="173"/>
    </location>
</feature>
<organism evidence="2 3">
    <name type="scientific">Biomphalaria pfeifferi</name>
    <name type="common">Bloodfluke planorb</name>
    <name type="synonym">Freshwater snail</name>
    <dbReference type="NCBI Taxonomy" id="112525"/>
    <lineage>
        <taxon>Eukaryota</taxon>
        <taxon>Metazoa</taxon>
        <taxon>Spiralia</taxon>
        <taxon>Lophotrochozoa</taxon>
        <taxon>Mollusca</taxon>
        <taxon>Gastropoda</taxon>
        <taxon>Heterobranchia</taxon>
        <taxon>Euthyneura</taxon>
        <taxon>Panpulmonata</taxon>
        <taxon>Hygrophila</taxon>
        <taxon>Lymnaeoidea</taxon>
        <taxon>Planorbidae</taxon>
        <taxon>Biomphalaria</taxon>
    </lineage>
</organism>
<keyword evidence="3" id="KW-1185">Reference proteome</keyword>
<accession>A0AAD8C562</accession>
<evidence type="ECO:0000313" key="2">
    <source>
        <dbReference type="EMBL" id="KAK0066641.1"/>
    </source>
</evidence>
<keyword evidence="1" id="KW-0175">Coiled coil</keyword>
<dbReference type="AlphaFoldDB" id="A0AAD8C562"/>
<gene>
    <name evidence="2" type="ORF">Bpfe_004073</name>
</gene>
<name>A0AAD8C562_BIOPF</name>
<dbReference type="EMBL" id="JASAOG010000010">
    <property type="protein sequence ID" value="KAK0066641.1"/>
    <property type="molecule type" value="Genomic_DNA"/>
</dbReference>